<comment type="similarity">
    <text evidence="6">Belongs to the UPL family. TOM1/PTR1 subfamily.</text>
</comment>
<feature type="compositionally biased region" description="Low complexity" evidence="8">
    <location>
        <begin position="1978"/>
        <end position="1990"/>
    </location>
</feature>
<comment type="catalytic activity">
    <reaction evidence="1">
        <text>S-ubiquitinyl-[E2 ubiquitin-conjugating enzyme]-L-cysteine + [acceptor protein]-L-lysine = [E2 ubiquitin-conjugating enzyme]-L-cysteine + N(6)-ubiquitinyl-[acceptor protein]-L-lysine.</text>
        <dbReference type="EC" id="2.3.2.26"/>
    </reaction>
</comment>
<dbReference type="GO" id="GO:0000209">
    <property type="term" value="P:protein polyubiquitination"/>
    <property type="evidence" value="ECO:0007669"/>
    <property type="project" value="TreeGrafter"/>
</dbReference>
<dbReference type="InterPro" id="IPR025527">
    <property type="entry name" value="HUWE1/Rev1_UBM"/>
</dbReference>
<dbReference type="PANTHER" id="PTHR11254">
    <property type="entry name" value="HECT DOMAIN UBIQUITIN-PROTEIN LIGASE"/>
    <property type="match status" value="1"/>
</dbReference>
<protein>
    <recommendedName>
        <fullName evidence="3">HECT-type E3 ubiquitin transferase</fullName>
        <ecNumber evidence="3">2.3.2.26</ecNumber>
    </recommendedName>
</protein>
<evidence type="ECO:0000256" key="8">
    <source>
        <dbReference type="SAM" id="MobiDB-lite"/>
    </source>
</evidence>
<dbReference type="InterPro" id="IPR000569">
    <property type="entry name" value="HECT_dom"/>
</dbReference>
<dbReference type="Gene3D" id="3.40.720.10">
    <property type="entry name" value="Alkaline Phosphatase, subunit A"/>
    <property type="match status" value="1"/>
</dbReference>
<feature type="transmembrane region" description="Helical" evidence="9">
    <location>
        <begin position="804"/>
        <end position="829"/>
    </location>
</feature>
<dbReference type="InterPro" id="IPR002591">
    <property type="entry name" value="Phosphodiest/P_Trfase"/>
</dbReference>
<dbReference type="Gene3D" id="3.30.2160.10">
    <property type="entry name" value="Hect, E3 ligase catalytic domain"/>
    <property type="match status" value="1"/>
</dbReference>
<evidence type="ECO:0000256" key="4">
    <source>
        <dbReference type="ARBA" id="ARBA00022679"/>
    </source>
</evidence>
<dbReference type="GO" id="GO:0006511">
    <property type="term" value="P:ubiquitin-dependent protein catabolic process"/>
    <property type="evidence" value="ECO:0007669"/>
    <property type="project" value="TreeGrafter"/>
</dbReference>
<feature type="region of interest" description="Disordered" evidence="8">
    <location>
        <begin position="3154"/>
        <end position="3175"/>
    </location>
</feature>
<dbReference type="InterPro" id="IPR035983">
    <property type="entry name" value="Hect_E3_ubiquitin_ligase"/>
</dbReference>
<feature type="transmembrane region" description="Helical" evidence="9">
    <location>
        <begin position="533"/>
        <end position="559"/>
    </location>
</feature>
<dbReference type="UniPathway" id="UPA00143"/>
<gene>
    <name evidence="11" type="ORF">PSACC_02692</name>
</gene>
<feature type="transmembrane region" description="Helical" evidence="9">
    <location>
        <begin position="589"/>
        <end position="609"/>
    </location>
</feature>
<comment type="caution">
    <text evidence="11">The sequence shown here is derived from an EMBL/GenBank/DDBJ whole genome shotgun (WGS) entry which is preliminary data.</text>
</comment>
<feature type="transmembrane region" description="Helical" evidence="9">
    <location>
        <begin position="507"/>
        <end position="527"/>
    </location>
</feature>
<dbReference type="SMART" id="SM00119">
    <property type="entry name" value="HECTc"/>
    <property type="match status" value="1"/>
</dbReference>
<dbReference type="STRING" id="1246581.A0A2H9TIA9"/>
<evidence type="ECO:0000313" key="12">
    <source>
        <dbReference type="Proteomes" id="UP000240830"/>
    </source>
</evidence>
<dbReference type="Pfam" id="PF14377">
    <property type="entry name" value="UBM"/>
    <property type="match status" value="2"/>
</dbReference>
<feature type="transmembrane region" description="Helical" evidence="9">
    <location>
        <begin position="648"/>
        <end position="667"/>
    </location>
</feature>
<feature type="transmembrane region" description="Helical" evidence="9">
    <location>
        <begin position="699"/>
        <end position="720"/>
    </location>
</feature>
<evidence type="ECO:0000256" key="3">
    <source>
        <dbReference type="ARBA" id="ARBA00012485"/>
    </source>
</evidence>
<evidence type="ECO:0000259" key="10">
    <source>
        <dbReference type="PROSITE" id="PS50237"/>
    </source>
</evidence>
<feature type="region of interest" description="Disordered" evidence="8">
    <location>
        <begin position="2535"/>
        <end position="2610"/>
    </location>
</feature>
<feature type="transmembrane region" description="Helical" evidence="9">
    <location>
        <begin position="732"/>
        <end position="752"/>
    </location>
</feature>
<dbReference type="InterPro" id="IPR010314">
    <property type="entry name" value="E3_Ub_ligase_DUF913"/>
</dbReference>
<comment type="pathway">
    <text evidence="2">Protein modification; protein ubiquitination.</text>
</comment>
<dbReference type="CDD" id="cd00078">
    <property type="entry name" value="HECTc"/>
    <property type="match status" value="1"/>
</dbReference>
<dbReference type="Gene3D" id="3.30.2410.10">
    <property type="entry name" value="Hect, E3 ligase catalytic domain"/>
    <property type="match status" value="1"/>
</dbReference>
<feature type="transmembrane region" description="Helical" evidence="9">
    <location>
        <begin position="479"/>
        <end position="500"/>
    </location>
</feature>
<dbReference type="Gene3D" id="3.90.1750.10">
    <property type="entry name" value="Hect, E3 ligase catalytic domains"/>
    <property type="match status" value="1"/>
</dbReference>
<sequence>MQLAPLNISDASKTSTGLPKLLGSVLKNTVLILMLSVSLYDIHLRPQVSPAKVYETIKPAPQAKRLVFIVSDGLRQDVAYKNFHDGVLTNMPGMLRRTRRPDSVCRTSMADAPTESRPSHVALLAGFPEDLSNVLNGWKRNGQEFDHLLKRARHAFAFGGPDVVEFFDGPNVRIKSFPYERYHADPDPSNLDLWSLNEFRSLLDSEGAKERIEGDGVVFFVHLAGVDTSGHRHGALSPNYSGNAQYVDSVISAIETATEKRFKDSQTLFIFTADHGFPNVGGHGGADIHSRSCPFVAWGIPALQGVGRGCQLQIQQKSIASFASALLGLSFPANSLLPVPGELMNLPKSERSKMLISNAGQLLNEYNAYTSTLHGRPSMWYDLVTLQSVAESYSSRLTALVKQTDTDVAEKAASLISDICRSRGRAALLRALFSGFPFVFGCIGLVLLNYKGKLASSTIGIVPKTSAVSKAGIAYKTGISPAMVIASAVSAAAAFGWWFLAFRSLPSLMASFIAAFIWSTAFPTIQFSELCSLFVQSATIAAVLWSPWMLPILTVLILFQKNATKALIYKRLALGVLLSIATLTKYQSLRHIVAVVGTFSCAYGILDMLGGSLSGLEHTIVRVLTVELGVLLKVLLASRMIWPAAATPLAFLSYVIIVGTVTVACGALHRRGNLAAMSSVLCAGLALATLILMVDPVLIFSMCAVLVYTATLVWDSTVVYETIGNGAEKPRFPLLLLLLILTIGPGGLSFATSNDQYTAGPLLSILKAPRQSQILFTAVPGILFFVTLIKRIHQSRAADIFDSLIELAMLISGPTTAIMMACLPGSLALDWQSLKYCLEAVVTTYEEVTTFAEKALSTDDKDLASLLSVHCGERWTFPKSDLFHWVPLLDRFDESLARVIEAHWDKETHLQSSALNESQSLLVNILVFTRLLLENCSSRNIFCSYDRLKRLLVTDDMEVLEKVLELLLIPARKLDSQTSLRNTFEREIGTDELAILAQLALPFIPEMGELEEAKFALRFREYHAQRLPSLMASSSDLVQYIKMLSTAIFLMAQPEGSVDSAFFAMSPTLVADTAKMLTPVPRGLMKMELAALSILRSCLKSSSRWNEIMLALNISAGHGPVASIFRMIVDSIVAGLDVLPYPTMFTYAFMDFVSVLVTQVDLDESFSNSGFVSDAVRAIDAVHPRYYKVLEKTLYILDALVHHYSTALDAFFIYNGIFAVVKQITSFVDASIAALDREPDQPPLPHAEAILLQCLLRFVDKMLNSNGADDRLRNLLEGPLFKGLRAIFERADSFSVETISHSVSITASFIHNEPTGLGVLQEIGTPQALLQAIKKRIPTSSELLAKIPYAFSAVCLNSNGTENFAATDPVETLCNAFLDLDLLKLLRSRSTASSLGTAMDEFIRHHPQFRPMVIADIVKALRRVPAVVAELAADPVNVDLFSGCQLSVVDKSAPEKRVEPVLSQILETFSSFIEGVVQTPSHAREFIDADGVNAMMEVFYAPGISFDFTVYNESLSISHMLRVLSDLDGDHVIASVLRHWVKRAPEMEEILSDVTPHSYFSQVLESLDSPVIDSANKHFQLLTSTLAVIGLLRDLYVTHAYTFARVGGSLIKGFASIEGEAAVVLLAILLKVSSWELGHLFQSLDESHAAGVLLKAKTDFKAPVFATFSGALAQLSPGRKLLHLSDEELKSLAPESSARVKNVLIVSFTLQRIMTNISAIFGGLSKMLASRSAGDELHAKLCDHVANCAINALTWLNTDGKTVSIDLRSFLFTHVMQFLPVIFFDDGANRSTLMEPVVTSFIKLGGMKDLTSAVKDFLLSASIENITPDYIMAVKEALNLFARMVDPNLKATGARDEHDALREMVALFCYEFPSLSKEFRTALGGPVLSLVLTCYSSLIQLNPAEDSQSRGQTLKDFRSNVKNNFGMIAQEFLECSPDTVVEVATLMKTCVKTEMGLARAESAASSTEVKPVRDDDTVNSVQSPSSNPVSLQTESETFHSRVEPIYSWVLSADCPLSLDTRLCLLAGSANCSARKFMYPLLVDALPSFLNAFQLASTTQNSKAMAGGLLLLAEIVFMSTVPLVEEETIHGKKIDPAMISQLVKLALDCISSDRVDLDIDLSSLYLLASLTRVEEASKSIDVATLIPALIRRAVECLQSRDRRYRSMATLSVLILRHLIETLAYLSILIDVEVSSINLPFGNRAKVNTFLSTGNLEFCACRDFESFRVAIAKHYKLYWDDPNWQDQSDLTFASRKLFATSEEPKPSSPSQEDLKNAELSPKASLIIETLMGELMKMNTFPPSESAEANEKAETDEAVVMAHFKRCSILVSIVELVHSYPVCREALLSASNLSDFMAFLFDKMTPSGELAGSLGSRVFVNESMWVSHLLDEICMGPQQASVPDRLTVLPERVKLVVDSLGSSLVRFTADCGSSIDTYSKMSRAWCLIMTVFVLISVKSSSTSTRMQSPVQAAVTARMLEKGFVAHLTTILKNIDRKAPMAPMVAAKIIFSLEILARLGNKLNNIASGGSVNMLLEGEGDFSEDDDMSDGLSDEMDDDMDDDMSDDMDDEMDDGMDDDSESDDMMSVDDMSADDMDITDYSDDDDDESEDSDMMYSDIDDEGYRVIVQPPVGRSGPAADAASSGFHVIPMDNFAGSGEMIRSAFRTDPFGMEDTIDSRRFHEDQDEEDEDGDGEYLSEESMDEDGFSVEEDEFDEDGQFYNDNLVMSLRPRGAFARRNIPGRLIDSEVRTFASQTREVDVFLHPLIGGHVENVPRTFGFDVGRLPGGPQASQQATKVWQENQDVFHTPTIINTIKRWSQECKLFLSEDTRDVSSDAAPLVVKDLLPEAEEGRKAELEKRELELGPGHEQEGESQANPEPSPDVQMSEESQSMASAEGPVEVYEDMGPDREFLEALPFEMRREVLEQYFEERRHNISDGADVHINEDFLASLPADLREDYRRLSQHEIDRYRRRGGGRLGEMDIGALLGNLTSDVERTLTEVYGGITTIEQSLQRTRQDNRQSDEVTHLISALSDSMRRLREGSTSGAGISSGGDTRASGDRASGDRATQSQPSVSIAKRDYANMVNVSSLATILRLYFDPLMTEHRTHMRLFQHLCAGNSTRADLLNMLIYILEEMPDNVNSLDAVLENFVILNGSGGKSKSSTPRSTPKKKSPLVKSPVHADPFGGSAYVVIQQRTLQVLMQLVQHNSDVRQFFISCYDSPWTIKRFDRKAEKGAKPTIVSTKYPIVLLLACLERQAFVQIPLLVEHLLHLLQMITLPLKERKEADKNKEQDKGEGAGAGLPDIPSSFVSSLVRAIIQSELSPKAFQYATQAFQNLSLVDRVANVILTELADLSIRLAHGAALEVDGLLPVIKSCDKGKINEALKVMSVPQSSQSKLLRAMKMLSSTILRPLKADEERSQTFDTLSEVEGISWDSAKENAKSDCWPRLFKALDNCLTDIGEESELYHVATGLLPSLESHFWHVRQAALLVPEQRASVEDAVFTFAERNRLILNTMIRSNSSLLSTGAFILLTKMPRVLDFDNKRAWFKTQLVKKGASRPTLSIHVRRAQVFEDSFHAIMARSSEEEDGLDAGGVTREWFAVLSRQMFDPNNALFKVSTVDKITYQPNQMSYINPDHLLYFTFIGRIIGKAIYDNRLLDCYFTRSFYKHILHIPVDFKDLEAADPEFFKSLVWILENDITDIMELTFSVESDDFGVLKIVDLKPDGQSIAVTEANKREYVRLVTENKLTTAIKPQIDAFLRGFHEVIPASLMSIFNEQELELLISGMPDIDVDDWKNNTEYSGYNVSSPQIQWFWRAVRSFDQEYRAKLLQFVTGTSKVPLDGFASLQGSSGVQKFQIHRDYGAKDRLPSAHTCFNQLDLPEYETYEQLRDMLSKAINEGCTGFGLV</sequence>
<dbReference type="SUPFAM" id="SSF56204">
    <property type="entry name" value="Hect, E3 ligase catalytic domain"/>
    <property type="match status" value="1"/>
</dbReference>
<dbReference type="Pfam" id="PF06012">
    <property type="entry name" value="DUF908"/>
    <property type="match status" value="1"/>
</dbReference>
<dbReference type="GO" id="GO:0005634">
    <property type="term" value="C:nucleus"/>
    <property type="evidence" value="ECO:0007669"/>
    <property type="project" value="TreeGrafter"/>
</dbReference>
<feature type="region of interest" description="Disordered" evidence="8">
    <location>
        <begin position="2859"/>
        <end position="2893"/>
    </location>
</feature>
<feature type="compositionally biased region" description="Acidic residues" evidence="8">
    <location>
        <begin position="2680"/>
        <end position="2704"/>
    </location>
</feature>
<keyword evidence="4" id="KW-0808">Transferase</keyword>
<dbReference type="OrthoDB" id="8068875at2759"/>
<evidence type="ECO:0000256" key="7">
    <source>
        <dbReference type="PROSITE-ProRule" id="PRU00104"/>
    </source>
</evidence>
<dbReference type="InterPro" id="IPR017850">
    <property type="entry name" value="Alkaline_phosphatase_core_sf"/>
</dbReference>
<feature type="active site" description="Glycyl thioester intermediate" evidence="7">
    <location>
        <position position="3871"/>
    </location>
</feature>
<keyword evidence="9" id="KW-0472">Membrane</keyword>
<dbReference type="PANTHER" id="PTHR11254:SF67">
    <property type="entry name" value="E3 UBIQUITIN-PROTEIN LIGASE HUWE1"/>
    <property type="match status" value="1"/>
</dbReference>
<feature type="transmembrane region" description="Helical" evidence="9">
    <location>
        <begin position="772"/>
        <end position="792"/>
    </location>
</feature>
<dbReference type="Pfam" id="PF06025">
    <property type="entry name" value="DUF913"/>
    <property type="match status" value="1"/>
</dbReference>
<evidence type="ECO:0000256" key="1">
    <source>
        <dbReference type="ARBA" id="ARBA00000885"/>
    </source>
</evidence>
<dbReference type="GO" id="GO:0005737">
    <property type="term" value="C:cytoplasm"/>
    <property type="evidence" value="ECO:0007669"/>
    <property type="project" value="TreeGrafter"/>
</dbReference>
<feature type="region of interest" description="Disordered" evidence="8">
    <location>
        <begin position="3034"/>
        <end position="3071"/>
    </location>
</feature>
<dbReference type="Pfam" id="PF01663">
    <property type="entry name" value="Phosphodiest"/>
    <property type="match status" value="1"/>
</dbReference>
<dbReference type="GO" id="GO:0061630">
    <property type="term" value="F:ubiquitin protein ligase activity"/>
    <property type="evidence" value="ECO:0007669"/>
    <property type="project" value="UniProtKB-EC"/>
</dbReference>
<dbReference type="EMBL" id="MTSL01000172">
    <property type="protein sequence ID" value="PJF17493.1"/>
    <property type="molecule type" value="Genomic_DNA"/>
</dbReference>
<feature type="transmembrane region" description="Helical" evidence="9">
    <location>
        <begin position="427"/>
        <end position="448"/>
    </location>
</feature>
<evidence type="ECO:0000256" key="2">
    <source>
        <dbReference type="ARBA" id="ARBA00004906"/>
    </source>
</evidence>
<reference evidence="11 12" key="1">
    <citation type="submission" date="2016-10" db="EMBL/GenBank/DDBJ databases">
        <title>The genome of Paramicrosporidium saccamoebae is the missing link in understanding Cryptomycota and Microsporidia evolution.</title>
        <authorList>
            <person name="Quandt C.A."/>
            <person name="Beaudet D."/>
            <person name="Corsaro D."/>
            <person name="Michel R."/>
            <person name="Corradi N."/>
            <person name="James T."/>
        </authorList>
    </citation>
    <scope>NUCLEOTIDE SEQUENCE [LARGE SCALE GENOMIC DNA]</scope>
    <source>
        <strain evidence="11 12">KSL3</strain>
    </source>
</reference>
<proteinExistence type="inferred from homology"/>
<dbReference type="InterPro" id="IPR010309">
    <property type="entry name" value="E3_Ub_ligase_DUF908"/>
</dbReference>
<dbReference type="FunFam" id="3.30.2410.10:FF:000004">
    <property type="entry name" value="E3 ubiquitin-protein ligase HUWE1, variant"/>
    <property type="match status" value="1"/>
</dbReference>
<dbReference type="SUPFAM" id="SSF53649">
    <property type="entry name" value="Alkaline phosphatase-like"/>
    <property type="match status" value="1"/>
</dbReference>
<keyword evidence="5 7" id="KW-0833">Ubl conjugation pathway</keyword>
<dbReference type="InterPro" id="IPR050409">
    <property type="entry name" value="E3_ubiq-protein_ligase"/>
</dbReference>
<name>A0A2H9TIA9_9FUNG</name>
<organism evidence="11 12">
    <name type="scientific">Paramicrosporidium saccamoebae</name>
    <dbReference type="NCBI Taxonomy" id="1246581"/>
    <lineage>
        <taxon>Eukaryota</taxon>
        <taxon>Fungi</taxon>
        <taxon>Fungi incertae sedis</taxon>
        <taxon>Cryptomycota</taxon>
        <taxon>Cryptomycota incertae sedis</taxon>
        <taxon>Paramicrosporidium</taxon>
    </lineage>
</organism>
<dbReference type="Proteomes" id="UP000240830">
    <property type="component" value="Unassembled WGS sequence"/>
</dbReference>
<dbReference type="Pfam" id="PF00632">
    <property type="entry name" value="HECT"/>
    <property type="match status" value="1"/>
</dbReference>
<keyword evidence="9" id="KW-0812">Transmembrane</keyword>
<evidence type="ECO:0000256" key="6">
    <source>
        <dbReference type="ARBA" id="ARBA00034494"/>
    </source>
</evidence>
<dbReference type="PROSITE" id="PS50237">
    <property type="entry name" value="HECT"/>
    <property type="match status" value="1"/>
</dbReference>
<keyword evidence="12" id="KW-1185">Reference proteome</keyword>
<feature type="compositionally biased region" description="Low complexity" evidence="8">
    <location>
        <begin position="2881"/>
        <end position="2893"/>
    </location>
</feature>
<keyword evidence="9" id="KW-1133">Transmembrane helix</keyword>
<dbReference type="EC" id="2.3.2.26" evidence="3"/>
<feature type="region of interest" description="Disordered" evidence="8">
    <location>
        <begin position="2673"/>
        <end position="2704"/>
    </location>
</feature>
<evidence type="ECO:0000256" key="9">
    <source>
        <dbReference type="SAM" id="Phobius"/>
    </source>
</evidence>
<evidence type="ECO:0000313" key="11">
    <source>
        <dbReference type="EMBL" id="PJF17493.1"/>
    </source>
</evidence>
<accession>A0A2H9TIA9</accession>
<evidence type="ECO:0000256" key="5">
    <source>
        <dbReference type="ARBA" id="ARBA00022786"/>
    </source>
</evidence>
<dbReference type="FunFam" id="3.90.1750.10:FF:000026">
    <property type="entry name" value="E3 ubiquitin-protein ligase HACE1"/>
    <property type="match status" value="1"/>
</dbReference>
<feature type="domain" description="HECT" evidence="10">
    <location>
        <begin position="3565"/>
        <end position="3904"/>
    </location>
</feature>
<dbReference type="FunFam" id="3.30.2160.10:FF:000001">
    <property type="entry name" value="E3 ubiquitin-protein ligase NEDD4-like"/>
    <property type="match status" value="1"/>
</dbReference>
<feature type="transmembrane region" description="Helical" evidence="9">
    <location>
        <begin position="674"/>
        <end position="693"/>
    </location>
</feature>
<feature type="region of interest" description="Disordered" evidence="8">
    <location>
        <begin position="1962"/>
        <end position="1994"/>
    </location>
</feature>